<name>A0A4Y3HQI9_9VIBR</name>
<comment type="caution">
    <text evidence="1">The sequence shown here is derived from an EMBL/GenBank/DDBJ whole genome shotgun (WGS) entry which is preliminary data.</text>
</comment>
<dbReference type="Proteomes" id="UP000318717">
    <property type="component" value="Unassembled WGS sequence"/>
</dbReference>
<gene>
    <name evidence="1" type="ORF">VIN01S_02230</name>
</gene>
<dbReference type="EMBL" id="BJLF01000001">
    <property type="protein sequence ID" value="GEA49419.1"/>
    <property type="molecule type" value="Genomic_DNA"/>
</dbReference>
<reference evidence="1 2" key="1">
    <citation type="submission" date="2019-06" db="EMBL/GenBank/DDBJ databases">
        <title>Whole genome shotgun sequence of Vibrio inusitatus NBRC 102082.</title>
        <authorList>
            <person name="Hosoyama A."/>
            <person name="Uohara A."/>
            <person name="Ohji S."/>
            <person name="Ichikawa N."/>
        </authorList>
    </citation>
    <scope>NUCLEOTIDE SEQUENCE [LARGE SCALE GENOMIC DNA]</scope>
    <source>
        <strain evidence="1 2">NBRC 102082</strain>
    </source>
</reference>
<organism evidence="1 2">
    <name type="scientific">Vibrio inusitatus NBRC 102082</name>
    <dbReference type="NCBI Taxonomy" id="1219070"/>
    <lineage>
        <taxon>Bacteria</taxon>
        <taxon>Pseudomonadati</taxon>
        <taxon>Pseudomonadota</taxon>
        <taxon>Gammaproteobacteria</taxon>
        <taxon>Vibrionales</taxon>
        <taxon>Vibrionaceae</taxon>
        <taxon>Vibrio</taxon>
    </lineage>
</organism>
<protein>
    <submittedName>
        <fullName evidence="1">Uncharacterized protein</fullName>
    </submittedName>
</protein>
<proteinExistence type="predicted"/>
<sequence length="85" mass="9998">MKNVLLVLRLNQQFLSQYTLLRGCKIEAEFPPLFFEKKSILQTRYEMINRIVVTFDSHPQYTANLGISDDWGFFTKYCVSITTPE</sequence>
<dbReference type="AlphaFoldDB" id="A0A4Y3HQI9"/>
<accession>A0A4Y3HQI9</accession>
<evidence type="ECO:0000313" key="1">
    <source>
        <dbReference type="EMBL" id="GEA49419.1"/>
    </source>
</evidence>
<keyword evidence="2" id="KW-1185">Reference proteome</keyword>
<evidence type="ECO:0000313" key="2">
    <source>
        <dbReference type="Proteomes" id="UP000318717"/>
    </source>
</evidence>